<evidence type="ECO:0000313" key="2">
    <source>
        <dbReference type="EMBL" id="MBC8571177.1"/>
    </source>
</evidence>
<dbReference type="PANTHER" id="PTHR33164">
    <property type="entry name" value="TRANSCRIPTIONAL REGULATOR, MARR FAMILY"/>
    <property type="match status" value="1"/>
</dbReference>
<reference evidence="2" key="1">
    <citation type="submission" date="2020-08" db="EMBL/GenBank/DDBJ databases">
        <title>Genome public.</title>
        <authorList>
            <person name="Liu C."/>
            <person name="Sun Q."/>
        </authorList>
    </citation>
    <scope>NUCLEOTIDE SEQUENCE</scope>
    <source>
        <strain evidence="2">NSJ-54</strain>
    </source>
</reference>
<dbReference type="SMART" id="SM00347">
    <property type="entry name" value="HTH_MARR"/>
    <property type="match status" value="1"/>
</dbReference>
<dbReference type="AlphaFoldDB" id="A0A926EC46"/>
<gene>
    <name evidence="2" type="ORF">H8709_10110</name>
</gene>
<dbReference type="GO" id="GO:0006950">
    <property type="term" value="P:response to stress"/>
    <property type="evidence" value="ECO:0007669"/>
    <property type="project" value="TreeGrafter"/>
</dbReference>
<dbReference type="InterPro" id="IPR036388">
    <property type="entry name" value="WH-like_DNA-bd_sf"/>
</dbReference>
<feature type="domain" description="HTH marR-type" evidence="1">
    <location>
        <begin position="7"/>
        <end position="146"/>
    </location>
</feature>
<dbReference type="EMBL" id="JACRTC010000007">
    <property type="protein sequence ID" value="MBC8571177.1"/>
    <property type="molecule type" value="Genomic_DNA"/>
</dbReference>
<dbReference type="Gene3D" id="1.10.10.10">
    <property type="entry name" value="Winged helix-like DNA-binding domain superfamily/Winged helix DNA-binding domain"/>
    <property type="match status" value="1"/>
</dbReference>
<dbReference type="Pfam" id="PF01047">
    <property type="entry name" value="MarR"/>
    <property type="match status" value="1"/>
</dbReference>
<dbReference type="SUPFAM" id="SSF46785">
    <property type="entry name" value="Winged helix' DNA-binding domain"/>
    <property type="match status" value="1"/>
</dbReference>
<evidence type="ECO:0000313" key="3">
    <source>
        <dbReference type="Proteomes" id="UP000660861"/>
    </source>
</evidence>
<proteinExistence type="predicted"/>
<evidence type="ECO:0000259" key="1">
    <source>
        <dbReference type="PROSITE" id="PS50995"/>
    </source>
</evidence>
<dbReference type="InterPro" id="IPR039422">
    <property type="entry name" value="MarR/SlyA-like"/>
</dbReference>
<dbReference type="Proteomes" id="UP000660861">
    <property type="component" value="Unassembled WGS sequence"/>
</dbReference>
<dbReference type="RefSeq" id="WP_262398268.1">
    <property type="nucleotide sequence ID" value="NZ_JACRTC010000007.1"/>
</dbReference>
<protein>
    <submittedName>
        <fullName evidence="2">MarR family transcriptional regulator</fullName>
    </submittedName>
</protein>
<dbReference type="GO" id="GO:0003700">
    <property type="term" value="F:DNA-binding transcription factor activity"/>
    <property type="evidence" value="ECO:0007669"/>
    <property type="project" value="InterPro"/>
</dbReference>
<accession>A0A926EC46</accession>
<dbReference type="PANTHER" id="PTHR33164:SF99">
    <property type="entry name" value="MARR FAMILY REGULATORY PROTEIN"/>
    <property type="match status" value="1"/>
</dbReference>
<dbReference type="InterPro" id="IPR000835">
    <property type="entry name" value="HTH_MarR-typ"/>
</dbReference>
<sequence>MDVLVFKNTVWDLLRSINEHLNDSFLPASVAQGLTLLQFRALLEIKEHGGHSVGSLGRALCVASANASSMCKRLEQDGLLERVRDLSDERVVNLRLTARGIAAVQEVEDSLRARFSPTMDSQSEETMKSIVAGLENLDALLQKLSEN</sequence>
<comment type="caution">
    <text evidence="2">The sequence shown here is derived from an EMBL/GenBank/DDBJ whole genome shotgun (WGS) entry which is preliminary data.</text>
</comment>
<organism evidence="2 3">
    <name type="scientific">Zongyangia hominis</name>
    <dbReference type="NCBI Taxonomy" id="2763677"/>
    <lineage>
        <taxon>Bacteria</taxon>
        <taxon>Bacillati</taxon>
        <taxon>Bacillota</taxon>
        <taxon>Clostridia</taxon>
        <taxon>Eubacteriales</taxon>
        <taxon>Oscillospiraceae</taxon>
        <taxon>Zongyangia</taxon>
    </lineage>
</organism>
<keyword evidence="3" id="KW-1185">Reference proteome</keyword>
<dbReference type="InterPro" id="IPR036390">
    <property type="entry name" value="WH_DNA-bd_sf"/>
</dbReference>
<name>A0A926EC46_9FIRM</name>
<dbReference type="PROSITE" id="PS50995">
    <property type="entry name" value="HTH_MARR_2"/>
    <property type="match status" value="1"/>
</dbReference>